<reference evidence="1 2" key="1">
    <citation type="submission" date="2019-03" db="EMBL/GenBank/DDBJ databases">
        <title>Genomic Encyclopedia of Type Strains, Phase III (KMG-III): the genomes of soil and plant-associated and newly described type strains.</title>
        <authorList>
            <person name="Whitman W."/>
        </authorList>
    </citation>
    <scope>NUCLEOTIDE SEQUENCE [LARGE SCALE GENOMIC DNA]</scope>
    <source>
        <strain evidence="1 2">VKM Ac-2527</strain>
    </source>
</reference>
<sequence length="188" mass="20617">MKLDTVREDKAIQNLTTRLAENFADIHGDTVVQGEAAEKKVLPKVAPLFVDQGYTDTSSEGPFEDYLSLGMGKTPMVNVYEAQFADAAIHGKLKPGMVLMYPSPTVLSKHTLLSLTPEGDKLGMLLSIDVKLQQLAAQHGFRTADQDQFAKVVAQRKVPVAKEIIDVADTPTYDTLEHLLDGVSKSYR</sequence>
<proteinExistence type="predicted"/>
<comment type="caution">
    <text evidence="1">The sequence shown here is derived from an EMBL/GenBank/DDBJ whole genome shotgun (WGS) entry which is preliminary data.</text>
</comment>
<evidence type="ECO:0000313" key="2">
    <source>
        <dbReference type="Proteomes" id="UP000295388"/>
    </source>
</evidence>
<accession>A0A4R6K6E9</accession>
<keyword evidence="2" id="KW-1185">Reference proteome</keyword>
<gene>
    <name evidence="1" type="ORF">EV643_117145</name>
</gene>
<organism evidence="1 2">
    <name type="scientific">Kribbella caucasensis</name>
    <dbReference type="NCBI Taxonomy" id="2512215"/>
    <lineage>
        <taxon>Bacteria</taxon>
        <taxon>Bacillati</taxon>
        <taxon>Actinomycetota</taxon>
        <taxon>Actinomycetes</taxon>
        <taxon>Propionibacteriales</taxon>
        <taxon>Kribbellaceae</taxon>
        <taxon>Kribbella</taxon>
    </lineage>
</organism>
<dbReference type="Proteomes" id="UP000295388">
    <property type="component" value="Unassembled WGS sequence"/>
</dbReference>
<dbReference type="EMBL" id="SNWQ01000017">
    <property type="protein sequence ID" value="TDO44122.1"/>
    <property type="molecule type" value="Genomic_DNA"/>
</dbReference>
<protein>
    <submittedName>
        <fullName evidence="1">Uncharacterized protein</fullName>
    </submittedName>
</protein>
<dbReference type="AlphaFoldDB" id="A0A4R6K6E9"/>
<name>A0A4R6K6E9_9ACTN</name>
<evidence type="ECO:0000313" key="1">
    <source>
        <dbReference type="EMBL" id="TDO44122.1"/>
    </source>
</evidence>